<evidence type="ECO:0000256" key="2">
    <source>
        <dbReference type="ARBA" id="ARBA00023002"/>
    </source>
</evidence>
<evidence type="ECO:0000256" key="1">
    <source>
        <dbReference type="ARBA" id="ARBA00022857"/>
    </source>
</evidence>
<accession>A0ABQ9FDW8</accession>
<keyword evidence="2" id="KW-0560">Oxidoreductase</keyword>
<dbReference type="PANTHER" id="PTHR48106:SF18">
    <property type="entry name" value="QUINONE OXIDOREDUCTASE PIG3"/>
    <property type="match status" value="1"/>
</dbReference>
<dbReference type="Gene3D" id="3.90.180.10">
    <property type="entry name" value="Medium-chain alcohol dehydrogenases, catalytic domain"/>
    <property type="match status" value="1"/>
</dbReference>
<dbReference type="Pfam" id="PF13602">
    <property type="entry name" value="ADH_zinc_N_2"/>
    <property type="match status" value="1"/>
</dbReference>
<comment type="caution">
    <text evidence="3">The sequence shown here is derived from an EMBL/GenBank/DDBJ whole genome shotgun (WGS) entry which is preliminary data.</text>
</comment>
<dbReference type="PANTHER" id="PTHR48106">
    <property type="entry name" value="QUINONE OXIDOREDUCTASE PIG3-RELATED"/>
    <property type="match status" value="1"/>
</dbReference>
<proteinExistence type="predicted"/>
<evidence type="ECO:0000313" key="4">
    <source>
        <dbReference type="Proteomes" id="UP001217089"/>
    </source>
</evidence>
<sequence>MLTITGTTLRARSIEYKRELVNSFTENILPLFTSGKVKPIVDKTFPLEKISDAHKYMESNQNIGKILLHVRDE</sequence>
<keyword evidence="1" id="KW-0521">NADP</keyword>
<protein>
    <submittedName>
        <fullName evidence="3">Uncharacterized protein</fullName>
    </submittedName>
</protein>
<name>A0ABQ9FDW8_TEGGR</name>
<organism evidence="3 4">
    <name type="scientific">Tegillarca granosa</name>
    <name type="common">Malaysian cockle</name>
    <name type="synonym">Anadara granosa</name>
    <dbReference type="NCBI Taxonomy" id="220873"/>
    <lineage>
        <taxon>Eukaryota</taxon>
        <taxon>Metazoa</taxon>
        <taxon>Spiralia</taxon>
        <taxon>Lophotrochozoa</taxon>
        <taxon>Mollusca</taxon>
        <taxon>Bivalvia</taxon>
        <taxon>Autobranchia</taxon>
        <taxon>Pteriomorphia</taxon>
        <taxon>Arcoida</taxon>
        <taxon>Arcoidea</taxon>
        <taxon>Arcidae</taxon>
        <taxon>Tegillarca</taxon>
    </lineage>
</organism>
<evidence type="ECO:0000313" key="3">
    <source>
        <dbReference type="EMBL" id="KAJ8315515.1"/>
    </source>
</evidence>
<reference evidence="3 4" key="1">
    <citation type="submission" date="2022-12" db="EMBL/GenBank/DDBJ databases">
        <title>Chromosome-level genome of Tegillarca granosa.</title>
        <authorList>
            <person name="Kim J."/>
        </authorList>
    </citation>
    <scope>NUCLEOTIDE SEQUENCE [LARGE SCALE GENOMIC DNA]</scope>
    <source>
        <strain evidence="3">Teg-2019</strain>
        <tissue evidence="3">Adductor muscle</tissue>
    </source>
</reference>
<gene>
    <name evidence="3" type="ORF">KUTeg_007665</name>
</gene>
<keyword evidence="4" id="KW-1185">Reference proteome</keyword>
<dbReference type="Proteomes" id="UP001217089">
    <property type="component" value="Unassembled WGS sequence"/>
</dbReference>
<dbReference type="EMBL" id="JARBDR010000337">
    <property type="protein sequence ID" value="KAJ8315515.1"/>
    <property type="molecule type" value="Genomic_DNA"/>
</dbReference>